<dbReference type="PANTHER" id="PTHR36966">
    <property type="entry name" value="REP-ASSOCIATED TYROSINE TRANSPOSASE"/>
    <property type="match status" value="1"/>
</dbReference>
<dbReference type="InterPro" id="IPR052715">
    <property type="entry name" value="RAYT_transposase"/>
</dbReference>
<dbReference type="Gene3D" id="3.30.70.1290">
    <property type="entry name" value="Transposase IS200-like"/>
    <property type="match status" value="1"/>
</dbReference>
<dbReference type="AlphaFoldDB" id="A0A1F6FN51"/>
<dbReference type="Pfam" id="PF01797">
    <property type="entry name" value="Y1_Tnp"/>
    <property type="match status" value="1"/>
</dbReference>
<dbReference type="NCBIfam" id="NF047646">
    <property type="entry name" value="REP_Tyr_transpos"/>
    <property type="match status" value="1"/>
</dbReference>
<name>A0A1F6FN51_9BACT</name>
<dbReference type="STRING" id="1798561.A3B87_00245"/>
<evidence type="ECO:0000313" key="3">
    <source>
        <dbReference type="Proteomes" id="UP000179136"/>
    </source>
</evidence>
<dbReference type="InterPro" id="IPR002686">
    <property type="entry name" value="Transposase_17"/>
</dbReference>
<evidence type="ECO:0000313" key="2">
    <source>
        <dbReference type="EMBL" id="OGG87287.1"/>
    </source>
</evidence>
<dbReference type="GO" id="GO:0004803">
    <property type="term" value="F:transposase activity"/>
    <property type="evidence" value="ECO:0007669"/>
    <property type="project" value="InterPro"/>
</dbReference>
<feature type="domain" description="Transposase IS200-like" evidence="1">
    <location>
        <begin position="10"/>
        <end position="145"/>
    </location>
</feature>
<gene>
    <name evidence="2" type="ORF">A3B87_00245</name>
</gene>
<accession>A0A1F6FN51</accession>
<organism evidence="2 3">
    <name type="scientific">Candidatus Kuenenbacteria bacterium RIFCSPHIGHO2_02_FULL_39_13</name>
    <dbReference type="NCBI Taxonomy" id="1798561"/>
    <lineage>
        <taxon>Bacteria</taxon>
        <taxon>Candidatus Kueneniibacteriota</taxon>
    </lineage>
</organism>
<comment type="caution">
    <text evidence="2">The sequence shown here is derived from an EMBL/GenBank/DDBJ whole genome shotgun (WGS) entry which is preliminary data.</text>
</comment>
<dbReference type="EMBL" id="MFMW01000017">
    <property type="protein sequence ID" value="OGG87287.1"/>
    <property type="molecule type" value="Genomic_DNA"/>
</dbReference>
<evidence type="ECO:0000259" key="1">
    <source>
        <dbReference type="SMART" id="SM01321"/>
    </source>
</evidence>
<sequence>MPTVRIINEHENDPHFLTLTVIEWIDVFTGEDYFKIIINTLKYCQENLDLLLYDYVIMTNHLHLIVAANQNHKLSEIIAAFKKFTTKEIYKLLAKDNRKYILWLLKNSYSKKKDSQSQLWQRENFPKLIESDEFLAQKADYIHQNPIIKGYAIKPEDWKYSSARNRYLNDESVIAVENYPT</sequence>
<dbReference type="InterPro" id="IPR036515">
    <property type="entry name" value="Transposase_17_sf"/>
</dbReference>
<dbReference type="SMART" id="SM01321">
    <property type="entry name" value="Y1_Tnp"/>
    <property type="match status" value="1"/>
</dbReference>
<dbReference type="Proteomes" id="UP000179136">
    <property type="component" value="Unassembled WGS sequence"/>
</dbReference>
<dbReference type="SUPFAM" id="SSF143422">
    <property type="entry name" value="Transposase IS200-like"/>
    <property type="match status" value="1"/>
</dbReference>
<dbReference type="PANTHER" id="PTHR36966:SF1">
    <property type="entry name" value="REP-ASSOCIATED TYROSINE TRANSPOSASE"/>
    <property type="match status" value="1"/>
</dbReference>
<dbReference type="GO" id="GO:0043565">
    <property type="term" value="F:sequence-specific DNA binding"/>
    <property type="evidence" value="ECO:0007669"/>
    <property type="project" value="TreeGrafter"/>
</dbReference>
<dbReference type="GO" id="GO:0006313">
    <property type="term" value="P:DNA transposition"/>
    <property type="evidence" value="ECO:0007669"/>
    <property type="project" value="InterPro"/>
</dbReference>
<proteinExistence type="predicted"/>
<reference evidence="2 3" key="1">
    <citation type="journal article" date="2016" name="Nat. Commun.">
        <title>Thousands of microbial genomes shed light on interconnected biogeochemical processes in an aquifer system.</title>
        <authorList>
            <person name="Anantharaman K."/>
            <person name="Brown C.T."/>
            <person name="Hug L.A."/>
            <person name="Sharon I."/>
            <person name="Castelle C.J."/>
            <person name="Probst A.J."/>
            <person name="Thomas B.C."/>
            <person name="Singh A."/>
            <person name="Wilkins M.J."/>
            <person name="Karaoz U."/>
            <person name="Brodie E.L."/>
            <person name="Williams K.H."/>
            <person name="Hubbard S.S."/>
            <person name="Banfield J.F."/>
        </authorList>
    </citation>
    <scope>NUCLEOTIDE SEQUENCE [LARGE SCALE GENOMIC DNA]</scope>
</reference>
<protein>
    <recommendedName>
        <fullName evidence="1">Transposase IS200-like domain-containing protein</fullName>
    </recommendedName>
</protein>